<dbReference type="AlphaFoldDB" id="A0A937CZU4"/>
<dbReference type="Proteomes" id="UP000605848">
    <property type="component" value="Unassembled WGS sequence"/>
</dbReference>
<comment type="caution">
    <text evidence="1">The sequence shown here is derived from an EMBL/GenBank/DDBJ whole genome shotgun (WGS) entry which is preliminary data.</text>
</comment>
<evidence type="ECO:0000313" key="2">
    <source>
        <dbReference type="Proteomes" id="UP000605848"/>
    </source>
</evidence>
<evidence type="ECO:0000313" key="1">
    <source>
        <dbReference type="EMBL" id="MBL0404417.1"/>
    </source>
</evidence>
<gene>
    <name evidence="1" type="ORF">JKG68_10595</name>
</gene>
<reference evidence="1" key="1">
    <citation type="submission" date="2021-01" db="EMBL/GenBank/DDBJ databases">
        <title>Microvirga sp.</title>
        <authorList>
            <person name="Kim M.K."/>
        </authorList>
    </citation>
    <scope>NUCLEOTIDE SEQUENCE</scope>
    <source>
        <strain evidence="1">5420S-16</strain>
    </source>
</reference>
<sequence>MFLPELASPISRATWWGSFSLIGVSSGVRLLRFPERHDQNGLAALIVDLNREVILLVRGQIIPVWNNLNEDPSHSQCDLTGNFDTGQVISFGISNPALMIGNEQSVLGHDDKEYQPSTSSHQSSHRYYFSIC</sequence>
<keyword evidence="2" id="KW-1185">Reference proteome</keyword>
<proteinExistence type="predicted"/>
<protein>
    <submittedName>
        <fullName evidence="1">Uncharacterized protein</fullName>
    </submittedName>
</protein>
<dbReference type="EMBL" id="JAEQMY010000012">
    <property type="protein sequence ID" value="MBL0404417.1"/>
    <property type="molecule type" value="Genomic_DNA"/>
</dbReference>
<name>A0A937CZU4_9HYPH</name>
<accession>A0A937CZU4</accession>
<organism evidence="1 2">
    <name type="scientific">Microvirga aerilata</name>
    <dbReference type="NCBI Taxonomy" id="670292"/>
    <lineage>
        <taxon>Bacteria</taxon>
        <taxon>Pseudomonadati</taxon>
        <taxon>Pseudomonadota</taxon>
        <taxon>Alphaproteobacteria</taxon>
        <taxon>Hyphomicrobiales</taxon>
        <taxon>Methylobacteriaceae</taxon>
        <taxon>Microvirga</taxon>
    </lineage>
</organism>